<reference evidence="2" key="1">
    <citation type="submission" date="2022-01" db="EMBL/GenBank/DDBJ databases">
        <authorList>
            <person name="King R."/>
        </authorList>
    </citation>
    <scope>NUCLEOTIDE SEQUENCE</scope>
</reference>
<evidence type="ECO:0000313" key="3">
    <source>
        <dbReference type="Proteomes" id="UP001152798"/>
    </source>
</evidence>
<gene>
    <name evidence="1" type="ORF">NEZAVI_LOCUS1806</name>
    <name evidence="2" type="ORF">NEZAVI_LOCUS1809</name>
</gene>
<organism evidence="2 3">
    <name type="scientific">Nezara viridula</name>
    <name type="common">Southern green stink bug</name>
    <name type="synonym">Cimex viridulus</name>
    <dbReference type="NCBI Taxonomy" id="85310"/>
    <lineage>
        <taxon>Eukaryota</taxon>
        <taxon>Metazoa</taxon>
        <taxon>Ecdysozoa</taxon>
        <taxon>Arthropoda</taxon>
        <taxon>Hexapoda</taxon>
        <taxon>Insecta</taxon>
        <taxon>Pterygota</taxon>
        <taxon>Neoptera</taxon>
        <taxon>Paraneoptera</taxon>
        <taxon>Hemiptera</taxon>
        <taxon>Heteroptera</taxon>
        <taxon>Panheteroptera</taxon>
        <taxon>Pentatomomorpha</taxon>
        <taxon>Pentatomoidea</taxon>
        <taxon>Pentatomidae</taxon>
        <taxon>Pentatominae</taxon>
        <taxon>Nezara</taxon>
    </lineage>
</organism>
<keyword evidence="3" id="KW-1185">Reference proteome</keyword>
<dbReference type="EMBL" id="OV725077">
    <property type="protein sequence ID" value="CAH1390632.1"/>
    <property type="molecule type" value="Genomic_DNA"/>
</dbReference>
<evidence type="ECO:0000313" key="2">
    <source>
        <dbReference type="EMBL" id="CAH1390632.1"/>
    </source>
</evidence>
<evidence type="ECO:0000313" key="1">
    <source>
        <dbReference type="EMBL" id="CAH1390629.1"/>
    </source>
</evidence>
<dbReference type="AlphaFoldDB" id="A0A9P0H2V2"/>
<name>A0A9P0H2V2_NEZVI</name>
<dbReference type="Proteomes" id="UP001152798">
    <property type="component" value="Chromosome 1"/>
</dbReference>
<proteinExistence type="predicted"/>
<protein>
    <submittedName>
        <fullName evidence="2">Uncharacterized protein</fullName>
    </submittedName>
</protein>
<accession>A0A9P0H2V2</accession>
<sequence>MYYLVYCNILNILLPVCIHSIC</sequence>
<dbReference type="EMBL" id="OV725077">
    <property type="protein sequence ID" value="CAH1390629.1"/>
    <property type="molecule type" value="Genomic_DNA"/>
</dbReference>